<dbReference type="AlphaFoldDB" id="A0AAW1H4U0"/>
<dbReference type="Proteomes" id="UP001443914">
    <property type="component" value="Unassembled WGS sequence"/>
</dbReference>
<organism evidence="5 6">
    <name type="scientific">Saponaria officinalis</name>
    <name type="common">Common soapwort</name>
    <name type="synonym">Lychnis saponaria</name>
    <dbReference type="NCBI Taxonomy" id="3572"/>
    <lineage>
        <taxon>Eukaryota</taxon>
        <taxon>Viridiplantae</taxon>
        <taxon>Streptophyta</taxon>
        <taxon>Embryophyta</taxon>
        <taxon>Tracheophyta</taxon>
        <taxon>Spermatophyta</taxon>
        <taxon>Magnoliopsida</taxon>
        <taxon>eudicotyledons</taxon>
        <taxon>Gunneridae</taxon>
        <taxon>Pentapetalae</taxon>
        <taxon>Caryophyllales</taxon>
        <taxon>Caryophyllaceae</taxon>
        <taxon>Caryophylleae</taxon>
        <taxon>Saponaria</taxon>
    </lineage>
</organism>
<feature type="region of interest" description="Disordered" evidence="2">
    <location>
        <begin position="106"/>
        <end position="129"/>
    </location>
</feature>
<dbReference type="InterPro" id="IPR004330">
    <property type="entry name" value="FAR1_DNA_bnd_dom"/>
</dbReference>
<feature type="compositionally biased region" description="Basic and acidic residues" evidence="2">
    <location>
        <begin position="106"/>
        <end position="116"/>
    </location>
</feature>
<feature type="signal peptide" evidence="3">
    <location>
        <begin position="1"/>
        <end position="18"/>
    </location>
</feature>
<name>A0AAW1H4U0_SAPOF</name>
<reference evidence="5" key="1">
    <citation type="submission" date="2024-03" db="EMBL/GenBank/DDBJ databases">
        <title>WGS assembly of Saponaria officinalis var. Norfolk2.</title>
        <authorList>
            <person name="Jenkins J."/>
            <person name="Shu S."/>
            <person name="Grimwood J."/>
            <person name="Barry K."/>
            <person name="Goodstein D."/>
            <person name="Schmutz J."/>
            <person name="Leebens-Mack J."/>
            <person name="Osbourn A."/>
        </authorList>
    </citation>
    <scope>NUCLEOTIDE SEQUENCE [LARGE SCALE GENOMIC DNA]</scope>
    <source>
        <strain evidence="5">JIC</strain>
    </source>
</reference>
<dbReference type="PROSITE" id="PS50966">
    <property type="entry name" value="ZF_SWIM"/>
    <property type="match status" value="1"/>
</dbReference>
<evidence type="ECO:0000256" key="2">
    <source>
        <dbReference type="SAM" id="MobiDB-lite"/>
    </source>
</evidence>
<proteinExistence type="predicted"/>
<dbReference type="Pfam" id="PF03101">
    <property type="entry name" value="FAR1"/>
    <property type="match status" value="1"/>
</dbReference>
<evidence type="ECO:0000256" key="3">
    <source>
        <dbReference type="SAM" id="SignalP"/>
    </source>
</evidence>
<keyword evidence="3" id="KW-0732">Signal</keyword>
<evidence type="ECO:0000256" key="1">
    <source>
        <dbReference type="PROSITE-ProRule" id="PRU00325"/>
    </source>
</evidence>
<dbReference type="InterPro" id="IPR007527">
    <property type="entry name" value="Znf_SWIM"/>
</dbReference>
<evidence type="ECO:0000259" key="4">
    <source>
        <dbReference type="PROSITE" id="PS50966"/>
    </source>
</evidence>
<dbReference type="PANTHER" id="PTHR47718:SF17">
    <property type="entry name" value="PROTEIN FAR1-RELATED SEQUENCE 5-LIKE"/>
    <property type="match status" value="1"/>
</dbReference>
<gene>
    <name evidence="5" type="ORF">RND81_12G043400</name>
</gene>
<protein>
    <recommendedName>
        <fullName evidence="4">SWIM-type domain-containing protein</fullName>
    </recommendedName>
</protein>
<dbReference type="GO" id="GO:0008270">
    <property type="term" value="F:zinc ion binding"/>
    <property type="evidence" value="ECO:0007669"/>
    <property type="project" value="UniProtKB-KW"/>
</dbReference>
<keyword evidence="1" id="KW-0862">Zinc</keyword>
<feature type="domain" description="SWIM-type" evidence="4">
    <location>
        <begin position="564"/>
        <end position="612"/>
    </location>
</feature>
<evidence type="ECO:0000313" key="5">
    <source>
        <dbReference type="EMBL" id="KAK9671626.1"/>
    </source>
</evidence>
<keyword evidence="1" id="KW-0863">Zinc-finger</keyword>
<evidence type="ECO:0000313" key="6">
    <source>
        <dbReference type="Proteomes" id="UP001443914"/>
    </source>
</evidence>
<dbReference type="InterPro" id="IPR018289">
    <property type="entry name" value="MULE_transposase_dom"/>
</dbReference>
<keyword evidence="6" id="KW-1185">Reference proteome</keyword>
<feature type="chain" id="PRO_5043833581" description="SWIM-type domain-containing protein" evidence="3">
    <location>
        <begin position="19"/>
        <end position="686"/>
    </location>
</feature>
<keyword evidence="1" id="KW-0479">Metal-binding</keyword>
<dbReference type="EMBL" id="JBDFQZ010000012">
    <property type="protein sequence ID" value="KAK9671626.1"/>
    <property type="molecule type" value="Genomic_DNA"/>
</dbReference>
<sequence length="686" mass="79648">MYNLFPFFVFLLLGESESINDDETTTTDPSVSHLPQVSIVPHDFDISGSLVGVKSTSWVELYDLYKQHSRAVGFSVRKSTTRRRGGPNGIVTEKYFLCSCEGEPKSKKLSKTRENDGSSESAKKSRKRVASTQTSCEAFLRLKLRFKRRENGCGEHESFGKGHELVPDVYEIVSHVVAHTHTLTPKRWQHHHRSERRISQEEGALIEVMTDARVPAAVQYRFLSTSCGGDKNFGHTQNDHFNFVNRLKMKAIEGGDAQTVIEMLQKRQAEDPSFFFRFKLDDNCRVSHLFWRDSMMKEDYFLYHDVIIFYTTYRTNKYNLICGAFVGINNHWSNVMFGYAFLSDEKIESFEWLFETFNESMGGDVFPISIFTDQDQAMTNAIEKVYPMSRHRLCLWNIQQNALSHFGSLKNDPTFQRAFNKCLRGCFNESEFELAWNKMITEYGLQHDTWFKRLYGIRRKWCTALSKDFFSAGILSSQRSESTNHAIGFHTSKNTSLTDFYAIFNETVKRWRSTPTSYFHMGGLLQHASEVYTHTLFREFEKEFGIAMSTQAVCGRQEGVIFVYRVFLETCPNDAHIVTFDANNITIDCTCRNYQEAGLLCFHSIRILHLHSVSKIPEKYICTRWTKYAKYEVWKRAEQVNATRGEDNATKNWRCSTLRKFHNLITKCLDHKAARELLDATYERQL</sequence>
<dbReference type="PANTHER" id="PTHR47718">
    <property type="entry name" value="OS01G0519700 PROTEIN"/>
    <property type="match status" value="1"/>
</dbReference>
<accession>A0AAW1H4U0</accession>
<dbReference type="Pfam" id="PF10551">
    <property type="entry name" value="MULE"/>
    <property type="match status" value="1"/>
</dbReference>
<comment type="caution">
    <text evidence="5">The sequence shown here is derived from an EMBL/GenBank/DDBJ whole genome shotgun (WGS) entry which is preliminary data.</text>
</comment>